<dbReference type="Gene3D" id="1.10.533.10">
    <property type="entry name" value="Death Domain, Fas"/>
    <property type="match status" value="1"/>
</dbReference>
<dbReference type="Gene3D" id="3.40.50.1460">
    <property type="match status" value="1"/>
</dbReference>
<dbReference type="OrthoDB" id="6116485at2759"/>
<keyword evidence="2" id="KW-0645">Protease</keyword>
<gene>
    <name evidence="12" type="primary">CASP9</name>
    <name evidence="12" type="ORF">BLAG_LOCUS4587</name>
</gene>
<evidence type="ECO:0000313" key="13">
    <source>
        <dbReference type="Proteomes" id="UP000838412"/>
    </source>
</evidence>
<protein>
    <submittedName>
        <fullName evidence="12">CASP9 protein</fullName>
    </submittedName>
</protein>
<keyword evidence="6" id="KW-0865">Zymogen</keyword>
<dbReference type="InterPro" id="IPR042147">
    <property type="entry name" value="CARD_CASP9"/>
</dbReference>
<dbReference type="PANTHER" id="PTHR47901:SF8">
    <property type="entry name" value="CASPASE-3"/>
    <property type="match status" value="1"/>
</dbReference>
<dbReference type="FunFam" id="3.40.50.1460:FF:000026">
    <property type="entry name" value="Caspase 2, apoptosis-related cysteine peptidase"/>
    <property type="match status" value="1"/>
</dbReference>
<dbReference type="GO" id="GO:0042981">
    <property type="term" value="P:regulation of apoptotic process"/>
    <property type="evidence" value="ECO:0007669"/>
    <property type="project" value="InterPro"/>
</dbReference>
<evidence type="ECO:0000256" key="2">
    <source>
        <dbReference type="ARBA" id="ARBA00022670"/>
    </source>
</evidence>
<keyword evidence="5" id="KW-0788">Thiol protease</keyword>
<feature type="domain" description="CARD" evidence="11">
    <location>
        <begin position="1"/>
        <end position="90"/>
    </location>
</feature>
<dbReference type="InterPro" id="IPR033139">
    <property type="entry name" value="Caspase_cys_AS"/>
</dbReference>
<organism evidence="12 13">
    <name type="scientific">Branchiostoma lanceolatum</name>
    <name type="common">Common lancelet</name>
    <name type="synonym">Amphioxus lanceolatum</name>
    <dbReference type="NCBI Taxonomy" id="7740"/>
    <lineage>
        <taxon>Eukaryota</taxon>
        <taxon>Metazoa</taxon>
        <taxon>Chordata</taxon>
        <taxon>Cephalochordata</taxon>
        <taxon>Leptocardii</taxon>
        <taxon>Amphioxiformes</taxon>
        <taxon>Branchiostomatidae</taxon>
        <taxon>Branchiostoma</taxon>
    </lineage>
</organism>
<dbReference type="PROSITE" id="PS50207">
    <property type="entry name" value="CASPASE_P10"/>
    <property type="match status" value="1"/>
</dbReference>
<dbReference type="SUPFAM" id="SSF47986">
    <property type="entry name" value="DEATH domain"/>
    <property type="match status" value="1"/>
</dbReference>
<feature type="active site" evidence="7">
    <location>
        <position position="253"/>
    </location>
</feature>
<dbReference type="Pfam" id="PF00656">
    <property type="entry name" value="Peptidase_C14"/>
    <property type="match status" value="1"/>
</dbReference>
<name>A0A8J9W5S7_BRALA</name>
<evidence type="ECO:0000259" key="11">
    <source>
        <dbReference type="PROSITE" id="PS50209"/>
    </source>
</evidence>
<evidence type="ECO:0000256" key="8">
    <source>
        <dbReference type="RuleBase" id="RU003971"/>
    </source>
</evidence>
<keyword evidence="13" id="KW-1185">Reference proteome</keyword>
<dbReference type="GO" id="GO:0004197">
    <property type="term" value="F:cysteine-type endopeptidase activity"/>
    <property type="evidence" value="ECO:0007669"/>
    <property type="project" value="InterPro"/>
</dbReference>
<dbReference type="InterPro" id="IPR001315">
    <property type="entry name" value="CARD"/>
</dbReference>
<evidence type="ECO:0000256" key="4">
    <source>
        <dbReference type="ARBA" id="ARBA00022801"/>
    </source>
</evidence>
<dbReference type="GO" id="GO:0006915">
    <property type="term" value="P:apoptotic process"/>
    <property type="evidence" value="ECO:0007669"/>
    <property type="project" value="UniProtKB-KW"/>
</dbReference>
<sequence>MEKHHRQILIDNRVRLAKDMKPKYLYPILVEKKVFNDDMIEEIEAAGTRFDQCNALLRDLPGRGKHAFQRFVEALDEAEQTDLADLLRIGVKGADREPITVPQQPSDKVLADAHPLSRPEANDPTRVYTMRARPRGIALIINNKTFSGRLNTRSGTDVDCANLQRLFQYLDFHVTVENNKSVEGIRHLLLQHSQLDHGNYDSFVLTILSHGVEGQIYGTDEHLLSVKEITTYFDNRNCKTLVGKPKLFFLQACRGDKMDRGIEQTDAASVDTPGPPALPTEEELVRQLLEQSLVLEETDAMRDTLPSQSDMLLAYATVPGFVSWRNSQAGSWFVQALTEVLTQYAPEEDLLSMLTIVNDKVATRFQSAGKNKQMPAPVTMLRKKLFFNPGQ</sequence>
<dbReference type="InterPro" id="IPR011600">
    <property type="entry name" value="Pept_C14_caspase"/>
</dbReference>
<feature type="domain" description="Caspase family p20" evidence="10">
    <location>
        <begin position="134"/>
        <end position="257"/>
    </location>
</feature>
<evidence type="ECO:0000256" key="5">
    <source>
        <dbReference type="ARBA" id="ARBA00022807"/>
    </source>
</evidence>
<dbReference type="InterPro" id="IPR015917">
    <property type="entry name" value="Pept_C14A"/>
</dbReference>
<evidence type="ECO:0000256" key="3">
    <source>
        <dbReference type="ARBA" id="ARBA00022703"/>
    </source>
</evidence>
<evidence type="ECO:0000259" key="10">
    <source>
        <dbReference type="PROSITE" id="PS50208"/>
    </source>
</evidence>
<keyword evidence="3" id="KW-0053">Apoptosis</keyword>
<feature type="active site" evidence="7">
    <location>
        <position position="210"/>
    </location>
</feature>
<dbReference type="SMART" id="SM00115">
    <property type="entry name" value="CASc"/>
    <property type="match status" value="1"/>
</dbReference>
<dbReference type="InterPro" id="IPR011029">
    <property type="entry name" value="DEATH-like_dom_sf"/>
</dbReference>
<comment type="similarity">
    <text evidence="1 8">Belongs to the peptidase C14A family.</text>
</comment>
<keyword evidence="4" id="KW-0378">Hydrolase</keyword>
<dbReference type="PANTHER" id="PTHR47901">
    <property type="entry name" value="CASPASE RECRUITMENT DOMAIN-CONTAINING PROTEIN 18"/>
    <property type="match status" value="1"/>
</dbReference>
<dbReference type="PROSITE" id="PS01121">
    <property type="entry name" value="CASPASE_HIS"/>
    <property type="match status" value="1"/>
</dbReference>
<evidence type="ECO:0000256" key="6">
    <source>
        <dbReference type="ARBA" id="ARBA00023145"/>
    </source>
</evidence>
<dbReference type="CDD" id="cd08326">
    <property type="entry name" value="CARD_CASP9"/>
    <property type="match status" value="1"/>
</dbReference>
<dbReference type="Proteomes" id="UP000838412">
    <property type="component" value="Chromosome 11"/>
</dbReference>
<dbReference type="GO" id="GO:0006508">
    <property type="term" value="P:proteolysis"/>
    <property type="evidence" value="ECO:0007669"/>
    <property type="project" value="UniProtKB-KW"/>
</dbReference>
<dbReference type="InterPro" id="IPR029030">
    <property type="entry name" value="Caspase-like_dom_sf"/>
</dbReference>
<proteinExistence type="inferred from homology"/>
<dbReference type="EMBL" id="OV696696">
    <property type="protein sequence ID" value="CAH1240746.1"/>
    <property type="molecule type" value="Genomic_DNA"/>
</dbReference>
<dbReference type="PROSITE" id="PS50208">
    <property type="entry name" value="CASPASE_P20"/>
    <property type="match status" value="1"/>
</dbReference>
<evidence type="ECO:0000313" key="12">
    <source>
        <dbReference type="EMBL" id="CAH1240746.1"/>
    </source>
</evidence>
<dbReference type="PROSITE" id="PS50209">
    <property type="entry name" value="CARD"/>
    <property type="match status" value="1"/>
</dbReference>
<reference evidence="12" key="1">
    <citation type="submission" date="2022-01" db="EMBL/GenBank/DDBJ databases">
        <authorList>
            <person name="Braso-Vives M."/>
        </authorList>
    </citation>
    <scope>NUCLEOTIDE SEQUENCE</scope>
</reference>
<dbReference type="AlphaFoldDB" id="A0A8J9W5S7"/>
<evidence type="ECO:0000259" key="9">
    <source>
        <dbReference type="PROSITE" id="PS50207"/>
    </source>
</evidence>
<dbReference type="CDD" id="cd00032">
    <property type="entry name" value="CASc"/>
    <property type="match status" value="1"/>
</dbReference>
<dbReference type="InterPro" id="IPR001309">
    <property type="entry name" value="Pept_C14_p20"/>
</dbReference>
<dbReference type="InterPro" id="IPR016129">
    <property type="entry name" value="Caspase_his_AS"/>
</dbReference>
<accession>A0A8J9W5S7</accession>
<dbReference type="PRINTS" id="PR00376">
    <property type="entry name" value="IL1BCENZYME"/>
</dbReference>
<dbReference type="PROSITE" id="PS01122">
    <property type="entry name" value="CASPASE_CYS"/>
    <property type="match status" value="1"/>
</dbReference>
<feature type="domain" description="Caspase family p10" evidence="9">
    <location>
        <begin position="301"/>
        <end position="389"/>
    </location>
</feature>
<evidence type="ECO:0000256" key="1">
    <source>
        <dbReference type="ARBA" id="ARBA00010134"/>
    </source>
</evidence>
<dbReference type="InterPro" id="IPR002138">
    <property type="entry name" value="Pept_C14_p10"/>
</dbReference>
<evidence type="ECO:0000256" key="7">
    <source>
        <dbReference type="PIRSR" id="PIRSR038001-1"/>
    </source>
</evidence>
<dbReference type="Pfam" id="PF00619">
    <property type="entry name" value="CARD"/>
    <property type="match status" value="1"/>
</dbReference>
<dbReference type="SMART" id="SM00114">
    <property type="entry name" value="CARD"/>
    <property type="match status" value="1"/>
</dbReference>
<dbReference type="InterPro" id="IPR002398">
    <property type="entry name" value="Pept_C14"/>
</dbReference>
<dbReference type="SUPFAM" id="SSF52129">
    <property type="entry name" value="Caspase-like"/>
    <property type="match status" value="1"/>
</dbReference>
<dbReference type="PIRSF" id="PIRSF038001">
    <property type="entry name" value="Caspase_ICE"/>
    <property type="match status" value="1"/>
</dbReference>